<feature type="non-terminal residue" evidence="9">
    <location>
        <position position="1"/>
    </location>
</feature>
<organism evidence="9 10">
    <name type="scientific">Meganyctiphanes norvegica</name>
    <name type="common">Northern krill</name>
    <name type="synonym">Thysanopoda norvegica</name>
    <dbReference type="NCBI Taxonomy" id="48144"/>
    <lineage>
        <taxon>Eukaryota</taxon>
        <taxon>Metazoa</taxon>
        <taxon>Ecdysozoa</taxon>
        <taxon>Arthropoda</taxon>
        <taxon>Crustacea</taxon>
        <taxon>Multicrustacea</taxon>
        <taxon>Malacostraca</taxon>
        <taxon>Eumalacostraca</taxon>
        <taxon>Eucarida</taxon>
        <taxon>Euphausiacea</taxon>
        <taxon>Euphausiidae</taxon>
        <taxon>Meganyctiphanes</taxon>
    </lineage>
</organism>
<dbReference type="Gene3D" id="1.50.10.10">
    <property type="match status" value="1"/>
</dbReference>
<evidence type="ECO:0000256" key="1">
    <source>
        <dbReference type="ARBA" id="ARBA00001576"/>
    </source>
</evidence>
<dbReference type="EC" id="3.2.1.28" evidence="3 7"/>
<comment type="similarity">
    <text evidence="2 7">Belongs to the glycosyl hydrolase 37 family.</text>
</comment>
<dbReference type="InterPro" id="IPR012341">
    <property type="entry name" value="6hp_glycosidase-like_sf"/>
</dbReference>
<dbReference type="PRINTS" id="PR00744">
    <property type="entry name" value="GLHYDRLASE37"/>
</dbReference>
<keyword evidence="6 7" id="KW-0326">Glycosidase</keyword>
<evidence type="ECO:0000256" key="6">
    <source>
        <dbReference type="ARBA" id="ARBA00023295"/>
    </source>
</evidence>
<keyword evidence="10" id="KW-1185">Reference proteome</keyword>
<dbReference type="SUPFAM" id="SSF48208">
    <property type="entry name" value="Six-hairpin glycosidases"/>
    <property type="match status" value="1"/>
</dbReference>
<protein>
    <recommendedName>
        <fullName evidence="4 7">Trehalase</fullName>
        <ecNumber evidence="3 7">3.2.1.28</ecNumber>
    </recommendedName>
    <alternativeName>
        <fullName evidence="7">Alpha-trehalose glucohydrolase</fullName>
    </alternativeName>
</protein>
<feature type="chain" id="PRO_5044010753" description="Trehalase" evidence="8">
    <location>
        <begin position="26"/>
        <end position="578"/>
    </location>
</feature>
<accession>A0AAV2QX30</accession>
<sequence>TMASVMFYISITASFIVCLAPIVATQDLLPPCDSEVFCHNGPDSLLHVVQMAHLYTDSKTFVDMNIKTSLEQTLNTFQQLMAETANNPTPEQVRSFVDDNFSPPGSEFVPWDPEDWNPNPEFLEKVVDPKLQEWGHDLNDLWKMLGKKISPEVDEVPERHSQIYVPHPVIVPGGRFREFYYWDSFWTMEGLLLCGMQTTVRGMLSNFMDMVNNYGLVPNGGRVYYTRRSQPPYLIPMVKIYIEATNDIEFLRENIHLLESEFNFWLTNRTITVIKSGHSYDVVQYNSQVSGPRPESYREDYETAESLPEEEKEQLYIELKSGAESGWDYSTRWFMKEGHTKGSLKDLKTTSIAPVDLNSMICMNARILSAFYDLLGDNEKEREYSDIADTRNKTIADLFWDESEGVWFDLNVDTMEKRKLFYLSNVHPLWSGCFGQEDSRANTVEKVIGYLRRNGAFDYPGGIPTSLDNSGEQWDAPNVWAPLMHVTVMGLYNARDINQEAGDLAYDVGSKWVQGNWLAYQQTSPHAMFEKYNANVSGLVGGGGEYDVQLGFGWTNGVALKFLDIFGDRMKAAPSGVK</sequence>
<evidence type="ECO:0000256" key="8">
    <source>
        <dbReference type="SAM" id="SignalP"/>
    </source>
</evidence>
<evidence type="ECO:0000313" key="9">
    <source>
        <dbReference type="EMBL" id="CAL4105152.1"/>
    </source>
</evidence>
<dbReference type="Pfam" id="PF01204">
    <property type="entry name" value="Trehalase"/>
    <property type="match status" value="1"/>
</dbReference>
<dbReference type="PROSITE" id="PS00928">
    <property type="entry name" value="TREHALASE_2"/>
    <property type="match status" value="1"/>
</dbReference>
<dbReference type="Proteomes" id="UP001497623">
    <property type="component" value="Unassembled WGS sequence"/>
</dbReference>
<dbReference type="PANTHER" id="PTHR23403">
    <property type="entry name" value="TREHALASE"/>
    <property type="match status" value="1"/>
</dbReference>
<comment type="caution">
    <text evidence="9">The sequence shown here is derived from an EMBL/GenBank/DDBJ whole genome shotgun (WGS) entry which is preliminary data.</text>
</comment>
<name>A0AAV2QX30_MEGNR</name>
<gene>
    <name evidence="9" type="ORF">MNOR_LOCUS18037</name>
</gene>
<feature type="signal peptide" evidence="8">
    <location>
        <begin position="1"/>
        <end position="25"/>
    </location>
</feature>
<reference evidence="9 10" key="1">
    <citation type="submission" date="2024-05" db="EMBL/GenBank/DDBJ databases">
        <authorList>
            <person name="Wallberg A."/>
        </authorList>
    </citation>
    <scope>NUCLEOTIDE SEQUENCE [LARGE SCALE GENOMIC DNA]</scope>
</reference>
<keyword evidence="5 7" id="KW-0378">Hydrolase</keyword>
<evidence type="ECO:0000256" key="5">
    <source>
        <dbReference type="ARBA" id="ARBA00022801"/>
    </source>
</evidence>
<keyword evidence="8" id="KW-0732">Signal</keyword>
<evidence type="ECO:0000256" key="4">
    <source>
        <dbReference type="ARBA" id="ARBA00019905"/>
    </source>
</evidence>
<dbReference type="PANTHER" id="PTHR23403:SF1">
    <property type="entry name" value="TREHALASE"/>
    <property type="match status" value="1"/>
</dbReference>
<dbReference type="InterPro" id="IPR018232">
    <property type="entry name" value="Glyco_hydro_37_CS"/>
</dbReference>
<dbReference type="EMBL" id="CAXKWB010012702">
    <property type="protein sequence ID" value="CAL4105152.1"/>
    <property type="molecule type" value="Genomic_DNA"/>
</dbReference>
<evidence type="ECO:0000256" key="7">
    <source>
        <dbReference type="RuleBase" id="RU361180"/>
    </source>
</evidence>
<evidence type="ECO:0000256" key="2">
    <source>
        <dbReference type="ARBA" id="ARBA00005615"/>
    </source>
</evidence>
<dbReference type="GO" id="GO:0004555">
    <property type="term" value="F:alpha,alpha-trehalase activity"/>
    <property type="evidence" value="ECO:0007669"/>
    <property type="project" value="UniProtKB-EC"/>
</dbReference>
<evidence type="ECO:0000256" key="3">
    <source>
        <dbReference type="ARBA" id="ARBA00012757"/>
    </source>
</evidence>
<evidence type="ECO:0000313" key="10">
    <source>
        <dbReference type="Proteomes" id="UP001497623"/>
    </source>
</evidence>
<dbReference type="InterPro" id="IPR001661">
    <property type="entry name" value="Glyco_hydro_37"/>
</dbReference>
<dbReference type="AlphaFoldDB" id="A0AAV2QX30"/>
<comment type="catalytic activity">
    <reaction evidence="1 7">
        <text>alpha,alpha-trehalose + H2O = alpha-D-glucose + beta-D-glucose</text>
        <dbReference type="Rhea" id="RHEA:32675"/>
        <dbReference type="ChEBI" id="CHEBI:15377"/>
        <dbReference type="ChEBI" id="CHEBI:15903"/>
        <dbReference type="ChEBI" id="CHEBI:16551"/>
        <dbReference type="ChEBI" id="CHEBI:17925"/>
        <dbReference type="EC" id="3.2.1.28"/>
    </reaction>
</comment>
<dbReference type="GO" id="GO:0005993">
    <property type="term" value="P:trehalose catabolic process"/>
    <property type="evidence" value="ECO:0007669"/>
    <property type="project" value="TreeGrafter"/>
</dbReference>
<dbReference type="InterPro" id="IPR008928">
    <property type="entry name" value="6-hairpin_glycosidase_sf"/>
</dbReference>
<proteinExistence type="inferred from homology"/>